<proteinExistence type="predicted"/>
<protein>
    <recommendedName>
        <fullName evidence="6">ZMYM2-like/QRICH1 C-terminal domain-containing protein</fullName>
    </recommendedName>
</protein>
<keyword evidence="2" id="KW-0597">Phosphoprotein</keyword>
<dbReference type="SUPFAM" id="SSF56349">
    <property type="entry name" value="DNA breaking-rejoining enzymes"/>
    <property type="match status" value="1"/>
</dbReference>
<dbReference type="InterPro" id="IPR021893">
    <property type="entry name" value="ZMYM2-like_C"/>
</dbReference>
<evidence type="ECO:0000313" key="8">
    <source>
        <dbReference type="Proteomes" id="UP000596742"/>
    </source>
</evidence>
<keyword evidence="8" id="KW-1185">Reference proteome</keyword>
<dbReference type="GO" id="GO:0003677">
    <property type="term" value="F:DNA binding"/>
    <property type="evidence" value="ECO:0007669"/>
    <property type="project" value="InterPro"/>
</dbReference>
<dbReference type="Proteomes" id="UP000596742">
    <property type="component" value="Unassembled WGS sequence"/>
</dbReference>
<name>A0A8B6DTG4_MYTGA</name>
<dbReference type="GO" id="GO:0015074">
    <property type="term" value="P:DNA integration"/>
    <property type="evidence" value="ECO:0007669"/>
    <property type="project" value="InterPro"/>
</dbReference>
<feature type="domain" description="ZMYM2-like/QRICH1 C-terminal" evidence="6">
    <location>
        <begin position="258"/>
        <end position="403"/>
    </location>
</feature>
<evidence type="ECO:0000256" key="5">
    <source>
        <dbReference type="SAM" id="MobiDB-lite"/>
    </source>
</evidence>
<keyword evidence="4" id="KW-0233">DNA recombination</keyword>
<gene>
    <name evidence="7" type="ORF">MGAL_10B093601</name>
</gene>
<evidence type="ECO:0000259" key="6">
    <source>
        <dbReference type="Pfam" id="PF12012"/>
    </source>
</evidence>
<keyword evidence="3" id="KW-0832">Ubl conjugation</keyword>
<dbReference type="PANTHER" id="PTHR46963:SF4">
    <property type="entry name" value="HYPOTHETICAL PROTEIN MGC115716"/>
    <property type="match status" value="1"/>
</dbReference>
<sequence>MSINENLTRGQKVRLVGGQMGVIKGKTDNFGFPLWEIQLEGGKLVTEARYRFDIISEPDRTVTHPLEHDSPPHVPDELLYLFEPELNEVDKTPNEAPVNVSAPPQAPTQKPSSKASKPRQFVPVDESTVEQFVKDQENQGTARKNISDMRTLTQFLQQKNEKREIYKIPPEELNSLLCQYFFSVRKTDGEEYEPSSLRGMMCSFDRILRSNDYGYELSKSVEFAKTRDVLTAKQIALKKMGKGNGDKRAETLTDDDIEAMFKTGQLGLSNPTTLLHTLWFFNTIYFGLRGVTEHYQMTWGDVQLCKDSKSQEYLQMNERNTKTRTGANLKNTREIPQRAWATTDQTKCPVAAYKLYKSKRPTKYSKPEDPFYIQENNNPDKSALWFKAQRIGINKLGKFMKKMALNTGIIKEHTQNDENQPLDDNTNRRLTNHSARRFMLQKLDDEGIEHNHIKQISGHKNIQSITTYSKLNPQKHKQIAQCILGNQDHEAENEQQIQSSQTTRTVTMGRQCILGNQDENEQQIQSSQTTRTVTMGRQAVHQTQTQLVVGQSQSHDAPRSGMNYIFGAPIYGGTFNININNTSPSVQPPQKKRRFVIESDSSQDE</sequence>
<dbReference type="AlphaFoldDB" id="A0A8B6DTG4"/>
<dbReference type="OrthoDB" id="10038493at2759"/>
<evidence type="ECO:0000313" key="7">
    <source>
        <dbReference type="EMBL" id="VDI23822.1"/>
    </source>
</evidence>
<reference evidence="7" key="1">
    <citation type="submission" date="2018-11" db="EMBL/GenBank/DDBJ databases">
        <authorList>
            <person name="Alioto T."/>
            <person name="Alioto T."/>
        </authorList>
    </citation>
    <scope>NUCLEOTIDE SEQUENCE</scope>
</reference>
<dbReference type="Pfam" id="PF12012">
    <property type="entry name" value="DUF3504"/>
    <property type="match status" value="1"/>
</dbReference>
<accession>A0A8B6DTG4</accession>
<evidence type="ECO:0000256" key="3">
    <source>
        <dbReference type="ARBA" id="ARBA00022843"/>
    </source>
</evidence>
<feature type="region of interest" description="Disordered" evidence="5">
    <location>
        <begin position="582"/>
        <end position="605"/>
    </location>
</feature>
<evidence type="ECO:0000256" key="4">
    <source>
        <dbReference type="ARBA" id="ARBA00023172"/>
    </source>
</evidence>
<keyword evidence="1" id="KW-1017">Isopeptide bond</keyword>
<dbReference type="Gene3D" id="1.10.443.10">
    <property type="entry name" value="Intergrase catalytic core"/>
    <property type="match status" value="1"/>
</dbReference>
<feature type="region of interest" description="Disordered" evidence="5">
    <location>
        <begin position="91"/>
        <end position="122"/>
    </location>
</feature>
<evidence type="ECO:0000256" key="1">
    <source>
        <dbReference type="ARBA" id="ARBA00022499"/>
    </source>
</evidence>
<dbReference type="InterPro" id="IPR013762">
    <property type="entry name" value="Integrase-like_cat_sf"/>
</dbReference>
<comment type="caution">
    <text evidence="7">The sequence shown here is derived from an EMBL/GenBank/DDBJ whole genome shotgun (WGS) entry which is preliminary data.</text>
</comment>
<organism evidence="7 8">
    <name type="scientific">Mytilus galloprovincialis</name>
    <name type="common">Mediterranean mussel</name>
    <dbReference type="NCBI Taxonomy" id="29158"/>
    <lineage>
        <taxon>Eukaryota</taxon>
        <taxon>Metazoa</taxon>
        <taxon>Spiralia</taxon>
        <taxon>Lophotrochozoa</taxon>
        <taxon>Mollusca</taxon>
        <taxon>Bivalvia</taxon>
        <taxon>Autobranchia</taxon>
        <taxon>Pteriomorphia</taxon>
        <taxon>Mytilida</taxon>
        <taxon>Mytiloidea</taxon>
        <taxon>Mytilidae</taxon>
        <taxon>Mytilinae</taxon>
        <taxon>Mytilus</taxon>
    </lineage>
</organism>
<dbReference type="EMBL" id="UYJE01003970">
    <property type="protein sequence ID" value="VDI23822.1"/>
    <property type="molecule type" value="Genomic_DNA"/>
</dbReference>
<dbReference type="PANTHER" id="PTHR46963">
    <property type="entry name" value="SIMILAR TO RIKEN CDNA E130308A19"/>
    <property type="match status" value="1"/>
</dbReference>
<dbReference type="InterPro" id="IPR011010">
    <property type="entry name" value="DNA_brk_join_enz"/>
</dbReference>
<evidence type="ECO:0000256" key="2">
    <source>
        <dbReference type="ARBA" id="ARBA00022553"/>
    </source>
</evidence>
<dbReference type="GO" id="GO:0006310">
    <property type="term" value="P:DNA recombination"/>
    <property type="evidence" value="ECO:0007669"/>
    <property type="project" value="UniProtKB-KW"/>
</dbReference>
<dbReference type="InterPro" id="IPR042838">
    <property type="entry name" value="KIAA1958"/>
</dbReference>